<evidence type="ECO:0000313" key="11">
    <source>
        <dbReference type="EnsemblMetazoa" id="CLYHEMP022926.7"/>
    </source>
</evidence>
<keyword evidence="3 9" id="KW-1133">Transmembrane helix</keyword>
<keyword evidence="4 8" id="KW-0297">G-protein coupled receptor</keyword>
<dbReference type="EnsemblMetazoa" id="CLYHEMT022926.6">
    <property type="protein sequence ID" value="CLYHEMP022926.6"/>
    <property type="gene ID" value="CLYHEMG022926"/>
</dbReference>
<evidence type="ECO:0000256" key="4">
    <source>
        <dbReference type="ARBA" id="ARBA00023040"/>
    </source>
</evidence>
<dbReference type="PROSITE" id="PS50262">
    <property type="entry name" value="G_PROTEIN_RECEP_F1_2"/>
    <property type="match status" value="1"/>
</dbReference>
<proteinExistence type="inferred from homology"/>
<keyword evidence="2 8" id="KW-0812">Transmembrane</keyword>
<evidence type="ECO:0000256" key="7">
    <source>
        <dbReference type="ARBA" id="ARBA00023224"/>
    </source>
</evidence>
<evidence type="ECO:0000256" key="6">
    <source>
        <dbReference type="ARBA" id="ARBA00023170"/>
    </source>
</evidence>
<evidence type="ECO:0000256" key="1">
    <source>
        <dbReference type="ARBA" id="ARBA00004141"/>
    </source>
</evidence>
<evidence type="ECO:0000256" key="3">
    <source>
        <dbReference type="ARBA" id="ARBA00022989"/>
    </source>
</evidence>
<dbReference type="CDD" id="cd00637">
    <property type="entry name" value="7tm_classA_rhodopsin-like"/>
    <property type="match status" value="1"/>
</dbReference>
<comment type="subcellular location">
    <subcellularLocation>
        <location evidence="1">Membrane</location>
        <topology evidence="1">Multi-pass membrane protein</topology>
    </subcellularLocation>
</comment>
<sequence>MEQLRNFTFKLAIPTNQTLCSANATNLTSSTNSNLFPNCTDNLTVKSTPNHPILTPNMDAKTAIDALFWMKTVSMVLGIIFNILVIVVRGNKFVRQRRISSYHFIILQIALADLIYACLLSFEVEKHLNNFVWVHSLAACRIVYPLSAMSAGVPILLMLLLAIERYLGVINALTHKLRTRSILLVGIFIWVFSFIVILPILFSLKIHDQFGACTEEMDPLLDKVVTIFYLVVFMLIPLLLSTLFHCHIYHLFDVTRRKCRCTCKVKRHPAN</sequence>
<evidence type="ECO:0000256" key="9">
    <source>
        <dbReference type="SAM" id="Phobius"/>
    </source>
</evidence>
<dbReference type="EnsemblMetazoa" id="CLYHEMT022926.7">
    <property type="protein sequence ID" value="CLYHEMP022926.7"/>
    <property type="gene ID" value="CLYHEMG022926"/>
</dbReference>
<dbReference type="Pfam" id="PF00001">
    <property type="entry name" value="7tm_1"/>
    <property type="match status" value="1"/>
</dbReference>
<comment type="similarity">
    <text evidence="8">Belongs to the G-protein coupled receptor 1 family.</text>
</comment>
<feature type="domain" description="G-protein coupled receptors family 1 profile" evidence="10">
    <location>
        <begin position="81"/>
        <end position="271"/>
    </location>
</feature>
<organism evidence="11 12">
    <name type="scientific">Clytia hemisphaerica</name>
    <dbReference type="NCBI Taxonomy" id="252671"/>
    <lineage>
        <taxon>Eukaryota</taxon>
        <taxon>Metazoa</taxon>
        <taxon>Cnidaria</taxon>
        <taxon>Hydrozoa</taxon>
        <taxon>Hydroidolina</taxon>
        <taxon>Leptothecata</taxon>
        <taxon>Obeliida</taxon>
        <taxon>Clytiidae</taxon>
        <taxon>Clytia</taxon>
    </lineage>
</organism>
<feature type="transmembrane region" description="Helical" evidence="9">
    <location>
        <begin position="100"/>
        <end position="122"/>
    </location>
</feature>
<reference evidence="11" key="1">
    <citation type="submission" date="2021-01" db="UniProtKB">
        <authorList>
            <consortium name="EnsemblMetazoa"/>
        </authorList>
    </citation>
    <scope>IDENTIFICATION</scope>
</reference>
<evidence type="ECO:0000256" key="2">
    <source>
        <dbReference type="ARBA" id="ARBA00022692"/>
    </source>
</evidence>
<evidence type="ECO:0000313" key="12">
    <source>
        <dbReference type="Proteomes" id="UP000594262"/>
    </source>
</evidence>
<dbReference type="PANTHER" id="PTHR45695:SF9">
    <property type="entry name" value="LEUCOKININ RECEPTOR"/>
    <property type="match status" value="1"/>
</dbReference>
<dbReference type="InterPro" id="IPR000276">
    <property type="entry name" value="GPCR_Rhodpsn"/>
</dbReference>
<feature type="transmembrane region" description="Helical" evidence="9">
    <location>
        <begin position="182"/>
        <end position="204"/>
    </location>
</feature>
<dbReference type="GO" id="GO:0005886">
    <property type="term" value="C:plasma membrane"/>
    <property type="evidence" value="ECO:0007669"/>
    <property type="project" value="TreeGrafter"/>
</dbReference>
<dbReference type="SUPFAM" id="SSF81321">
    <property type="entry name" value="Family A G protein-coupled receptor-like"/>
    <property type="match status" value="1"/>
</dbReference>
<dbReference type="GO" id="GO:0004930">
    <property type="term" value="F:G protein-coupled receptor activity"/>
    <property type="evidence" value="ECO:0007669"/>
    <property type="project" value="UniProtKB-KW"/>
</dbReference>
<dbReference type="OrthoDB" id="6038243at2759"/>
<evidence type="ECO:0000256" key="5">
    <source>
        <dbReference type="ARBA" id="ARBA00023136"/>
    </source>
</evidence>
<dbReference type="RefSeq" id="XP_066936376.1">
    <property type="nucleotide sequence ID" value="XM_067080275.1"/>
</dbReference>
<dbReference type="PANTHER" id="PTHR45695">
    <property type="entry name" value="LEUCOKININ RECEPTOR-RELATED"/>
    <property type="match status" value="1"/>
</dbReference>
<keyword evidence="5 9" id="KW-0472">Membrane</keyword>
<dbReference type="InterPro" id="IPR017452">
    <property type="entry name" value="GPCR_Rhodpsn_7TM"/>
</dbReference>
<feature type="transmembrane region" description="Helical" evidence="9">
    <location>
        <begin position="142"/>
        <end position="162"/>
    </location>
</feature>
<keyword evidence="6 8" id="KW-0675">Receptor</keyword>
<feature type="transmembrane region" description="Helical" evidence="9">
    <location>
        <begin position="66"/>
        <end position="88"/>
    </location>
</feature>
<name>A0A7M5XH73_9CNID</name>
<dbReference type="Gene3D" id="1.20.1070.10">
    <property type="entry name" value="Rhodopsin 7-helix transmembrane proteins"/>
    <property type="match status" value="1"/>
</dbReference>
<evidence type="ECO:0000259" key="10">
    <source>
        <dbReference type="PROSITE" id="PS50262"/>
    </source>
</evidence>
<dbReference type="GeneID" id="136824110"/>
<feature type="transmembrane region" description="Helical" evidence="9">
    <location>
        <begin position="224"/>
        <end position="248"/>
    </location>
</feature>
<keyword evidence="7 8" id="KW-0807">Transducer</keyword>
<dbReference type="PROSITE" id="PS00237">
    <property type="entry name" value="G_PROTEIN_RECEP_F1_1"/>
    <property type="match status" value="1"/>
</dbReference>
<dbReference type="AlphaFoldDB" id="A0A7M5XH73"/>
<dbReference type="Proteomes" id="UP000594262">
    <property type="component" value="Unplaced"/>
</dbReference>
<accession>A0A7M5XH73</accession>
<dbReference type="RefSeq" id="XP_066936375.1">
    <property type="nucleotide sequence ID" value="XM_067080274.1"/>
</dbReference>
<keyword evidence="12" id="KW-1185">Reference proteome</keyword>
<dbReference type="PRINTS" id="PR00237">
    <property type="entry name" value="GPCRRHODOPSN"/>
</dbReference>
<evidence type="ECO:0000256" key="8">
    <source>
        <dbReference type="RuleBase" id="RU000688"/>
    </source>
</evidence>
<protein>
    <recommendedName>
        <fullName evidence="10">G-protein coupled receptors family 1 profile domain-containing protein</fullName>
    </recommendedName>
</protein>